<dbReference type="GO" id="GO:0016887">
    <property type="term" value="F:ATP hydrolysis activity"/>
    <property type="evidence" value="ECO:0007669"/>
    <property type="project" value="InterPro"/>
</dbReference>
<proteinExistence type="inferred from homology"/>
<name>A0A7W6J3S3_9HYPH</name>
<dbReference type="InterPro" id="IPR003593">
    <property type="entry name" value="AAA+_ATPase"/>
</dbReference>
<protein>
    <recommendedName>
        <fullName evidence="3">AAA+ ATPase domain-containing protein</fullName>
    </recommendedName>
</protein>
<dbReference type="AlphaFoldDB" id="A0A7W6J3S3"/>
<feature type="compositionally biased region" description="Basic and acidic residues" evidence="2">
    <location>
        <begin position="656"/>
        <end position="672"/>
    </location>
</feature>
<organism evidence="4 5">
    <name type="scientific">Gellertiella hungarica</name>
    <dbReference type="NCBI Taxonomy" id="1572859"/>
    <lineage>
        <taxon>Bacteria</taxon>
        <taxon>Pseudomonadati</taxon>
        <taxon>Pseudomonadota</taxon>
        <taxon>Alphaproteobacteria</taxon>
        <taxon>Hyphomicrobiales</taxon>
        <taxon>Rhizobiaceae</taxon>
        <taxon>Gellertiella</taxon>
    </lineage>
</organism>
<dbReference type="GO" id="GO:0004176">
    <property type="term" value="F:ATP-dependent peptidase activity"/>
    <property type="evidence" value="ECO:0007669"/>
    <property type="project" value="TreeGrafter"/>
</dbReference>
<dbReference type="InterPro" id="IPR027417">
    <property type="entry name" value="P-loop_NTPase"/>
</dbReference>
<keyword evidence="1" id="KW-0067">ATP-binding</keyword>
<dbReference type="Proteomes" id="UP000528286">
    <property type="component" value="Unassembled WGS sequence"/>
</dbReference>
<dbReference type="PROSITE" id="PS00674">
    <property type="entry name" value="AAA"/>
    <property type="match status" value="1"/>
</dbReference>
<dbReference type="PANTHER" id="PTHR23076:SF97">
    <property type="entry name" value="ATP-DEPENDENT ZINC METALLOPROTEASE YME1L1"/>
    <property type="match status" value="1"/>
</dbReference>
<dbReference type="Pfam" id="PF00004">
    <property type="entry name" value="AAA"/>
    <property type="match status" value="1"/>
</dbReference>
<dbReference type="RefSeq" id="WP_183365482.1">
    <property type="nucleotide sequence ID" value="NZ_JACIEZ010000002.1"/>
</dbReference>
<reference evidence="4 5" key="1">
    <citation type="submission" date="2020-08" db="EMBL/GenBank/DDBJ databases">
        <title>Genomic Encyclopedia of Type Strains, Phase IV (KMG-IV): sequencing the most valuable type-strain genomes for metagenomic binning, comparative biology and taxonomic classification.</title>
        <authorList>
            <person name="Goeker M."/>
        </authorList>
    </citation>
    <scope>NUCLEOTIDE SEQUENCE [LARGE SCALE GENOMIC DNA]</scope>
    <source>
        <strain evidence="4 5">DSM 29853</strain>
    </source>
</reference>
<evidence type="ECO:0000259" key="3">
    <source>
        <dbReference type="SMART" id="SM00382"/>
    </source>
</evidence>
<sequence length="672" mass="74439">MDKLTRLFIKRLQQDVRRRTLRNALLSGLLELKLAEHDGHLLKRFSPAFDTSQLSGHLDEDVAWVKKHFASFLIEPPNAQEASLVANASHGASVDVLPPVPDRLKLLFRRKLETAAWPVADEARRAYAVRLVAAAGEAPASGHVVTAILLARAFAQSGRTVSDWMRVLRAGTSFICIQSDVEGFERHLMRLLEHTGLLAGNRLSLIDGGAPFRDCDLGLDDRGPYRPVMHMDGRDAARLTGPSLRRRMVDAAARDLPVLLTADDPERLPEQVLLASDLRLVIMKPDRDLLVDIIEAIYGVPAMEELKRSPLRFSPRWLSVEELILAFRPTRRLADAMRIVEALARQNRQAAGETDDADDECWDDEQDGAVKPHNRQAEETGMTSNAGSDKPGPKKVVRSGGQGEGRPVTYNPEKQTPARKRDKPSGAEVIQPQRNSGTTTLHFGNYLAVETLAGYGRARDWALDLKADLQDYLADRLDWAEMSTRLLLSGPPGTGKTTFARALCNTLQVPLVVTSVATWLEGGHLNDVIRKMSKTFEEARELQPCILFVDEIDGIGKRQPAEREYADYWNTVVNRALELLDGAAKSEGVIVVGATNRPMEIDEALRRSGRLETHIEIPRPDIPALADILRFHLGEDIELLKGHQPGGSATIAPLDAESRRDHILDRNEGAQP</sequence>
<dbReference type="SMART" id="SM00382">
    <property type="entry name" value="AAA"/>
    <property type="match status" value="1"/>
</dbReference>
<dbReference type="GO" id="GO:0005524">
    <property type="term" value="F:ATP binding"/>
    <property type="evidence" value="ECO:0007669"/>
    <property type="project" value="UniProtKB-KW"/>
</dbReference>
<keyword evidence="1" id="KW-0547">Nucleotide-binding</keyword>
<dbReference type="EMBL" id="JACIEZ010000002">
    <property type="protein sequence ID" value="MBB4064249.1"/>
    <property type="molecule type" value="Genomic_DNA"/>
</dbReference>
<evidence type="ECO:0000313" key="5">
    <source>
        <dbReference type="Proteomes" id="UP000528286"/>
    </source>
</evidence>
<accession>A0A7W6J3S3</accession>
<comment type="caution">
    <text evidence="4">The sequence shown here is derived from an EMBL/GenBank/DDBJ whole genome shotgun (WGS) entry which is preliminary data.</text>
</comment>
<dbReference type="GO" id="GO:0006508">
    <property type="term" value="P:proteolysis"/>
    <property type="evidence" value="ECO:0007669"/>
    <property type="project" value="TreeGrafter"/>
</dbReference>
<evidence type="ECO:0000256" key="1">
    <source>
        <dbReference type="RuleBase" id="RU003651"/>
    </source>
</evidence>
<feature type="domain" description="AAA+ ATPase" evidence="3">
    <location>
        <begin position="482"/>
        <end position="621"/>
    </location>
</feature>
<dbReference type="SUPFAM" id="SSF52540">
    <property type="entry name" value="P-loop containing nucleoside triphosphate hydrolases"/>
    <property type="match status" value="1"/>
</dbReference>
<dbReference type="Gene3D" id="3.40.50.300">
    <property type="entry name" value="P-loop containing nucleotide triphosphate hydrolases"/>
    <property type="match status" value="1"/>
</dbReference>
<feature type="region of interest" description="Disordered" evidence="2">
    <location>
        <begin position="644"/>
        <end position="672"/>
    </location>
</feature>
<dbReference type="PANTHER" id="PTHR23076">
    <property type="entry name" value="METALLOPROTEASE M41 FTSH"/>
    <property type="match status" value="1"/>
</dbReference>
<keyword evidence="5" id="KW-1185">Reference proteome</keyword>
<evidence type="ECO:0000313" key="4">
    <source>
        <dbReference type="EMBL" id="MBB4064249.1"/>
    </source>
</evidence>
<dbReference type="CDD" id="cd19481">
    <property type="entry name" value="RecA-like_protease"/>
    <property type="match status" value="1"/>
</dbReference>
<feature type="compositionally biased region" description="Acidic residues" evidence="2">
    <location>
        <begin position="353"/>
        <end position="367"/>
    </location>
</feature>
<feature type="region of interest" description="Disordered" evidence="2">
    <location>
        <begin position="346"/>
        <end position="437"/>
    </location>
</feature>
<dbReference type="GO" id="GO:0030163">
    <property type="term" value="P:protein catabolic process"/>
    <property type="evidence" value="ECO:0007669"/>
    <property type="project" value="TreeGrafter"/>
</dbReference>
<evidence type="ECO:0000256" key="2">
    <source>
        <dbReference type="SAM" id="MobiDB-lite"/>
    </source>
</evidence>
<dbReference type="GO" id="GO:0005886">
    <property type="term" value="C:plasma membrane"/>
    <property type="evidence" value="ECO:0007669"/>
    <property type="project" value="TreeGrafter"/>
</dbReference>
<dbReference type="InterPro" id="IPR003959">
    <property type="entry name" value="ATPase_AAA_core"/>
</dbReference>
<comment type="similarity">
    <text evidence="1">Belongs to the AAA ATPase family.</text>
</comment>
<gene>
    <name evidence="4" type="ORF">GGR23_001426</name>
</gene>
<dbReference type="InterPro" id="IPR003960">
    <property type="entry name" value="ATPase_AAA_CS"/>
</dbReference>